<dbReference type="AlphaFoldDB" id="A0A8I0EW27"/>
<accession>A0A8I0EW27</accession>
<gene>
    <name evidence="2" type="ORF">IBG24_13165</name>
</gene>
<dbReference type="RefSeq" id="WP_187769855.1">
    <property type="nucleotide sequence ID" value="NZ_JACTVM010000004.1"/>
</dbReference>
<sequence length="318" mass="33506">MGHIRHIGPTLAVGLVVTVLIGGTVVVAQERSDSPAPAERTSLARPAAAKKPALRLAATPKTITRGATVSFRLRTSTKHPRAVRLQRWDPARKAWRTVTKRTVRATTTIRLKPTVGTFSYRAQAPRIRHKTGGRKHTHAAAKSTTVKVTVREVPRTVPSRPAVLTADEKALLGDVRAARATYARADVQGARDLGAEACLTTYARDHARWMATTKRAVDPGAAAHRAAGRPLPAASCPGRTVQAVTHAIGVAGTTAAAVDLAVDTWLASPYGETGRLLSACHRAPGFEYGVAVFAAGGTRYLTVLVSSDASATTKSGAC</sequence>
<dbReference type="Proteomes" id="UP000620591">
    <property type="component" value="Unassembled WGS sequence"/>
</dbReference>
<evidence type="ECO:0000256" key="1">
    <source>
        <dbReference type="SAM" id="MobiDB-lite"/>
    </source>
</evidence>
<reference evidence="2" key="1">
    <citation type="submission" date="2020-09" db="EMBL/GenBank/DDBJ databases">
        <title>Novel species in genus Aeromicrobium.</title>
        <authorList>
            <person name="Zhang G."/>
        </authorList>
    </citation>
    <scope>NUCLEOTIDE SEQUENCE</scope>
    <source>
        <strain evidence="2">Zg-636</strain>
    </source>
</reference>
<organism evidence="2 3">
    <name type="scientific">Aeromicrobium senzhongii</name>
    <dbReference type="NCBI Taxonomy" id="2663859"/>
    <lineage>
        <taxon>Bacteria</taxon>
        <taxon>Bacillati</taxon>
        <taxon>Actinomycetota</taxon>
        <taxon>Actinomycetes</taxon>
        <taxon>Propionibacteriales</taxon>
        <taxon>Nocardioidaceae</taxon>
        <taxon>Aeromicrobium</taxon>
    </lineage>
</organism>
<dbReference type="EMBL" id="JACTVM010000004">
    <property type="protein sequence ID" value="MBC9227264.1"/>
    <property type="molecule type" value="Genomic_DNA"/>
</dbReference>
<name>A0A8I0EW27_9ACTN</name>
<comment type="caution">
    <text evidence="2">The sequence shown here is derived from an EMBL/GenBank/DDBJ whole genome shotgun (WGS) entry which is preliminary data.</text>
</comment>
<evidence type="ECO:0000313" key="3">
    <source>
        <dbReference type="Proteomes" id="UP000620591"/>
    </source>
</evidence>
<evidence type="ECO:0000313" key="2">
    <source>
        <dbReference type="EMBL" id="MBC9227264.1"/>
    </source>
</evidence>
<proteinExistence type="predicted"/>
<evidence type="ECO:0008006" key="4">
    <source>
        <dbReference type="Google" id="ProtNLM"/>
    </source>
</evidence>
<protein>
    <recommendedName>
        <fullName evidence="4">CAP domain-containing protein</fullName>
    </recommendedName>
</protein>
<feature type="region of interest" description="Disordered" evidence="1">
    <location>
        <begin position="30"/>
        <end position="52"/>
    </location>
</feature>